<gene>
    <name evidence="1" type="ORF">D4764_01G0005380</name>
</gene>
<dbReference type="EMBL" id="RHFK02000001">
    <property type="protein sequence ID" value="TWW80723.1"/>
    <property type="molecule type" value="Genomic_DNA"/>
</dbReference>
<accession>A0A5C6PMU1</accession>
<reference evidence="1 2" key="1">
    <citation type="submission" date="2019-04" db="EMBL/GenBank/DDBJ databases">
        <title>Chromosome genome assembly for Takifugu flavidus.</title>
        <authorList>
            <person name="Xiao S."/>
        </authorList>
    </citation>
    <scope>NUCLEOTIDE SEQUENCE [LARGE SCALE GENOMIC DNA]</scope>
    <source>
        <strain evidence="1">HTHZ2018</strain>
        <tissue evidence="1">Muscle</tissue>
    </source>
</reference>
<dbReference type="Proteomes" id="UP000324091">
    <property type="component" value="Chromosome 1"/>
</dbReference>
<keyword evidence="2" id="KW-1185">Reference proteome</keyword>
<evidence type="ECO:0000313" key="1">
    <source>
        <dbReference type="EMBL" id="TWW80723.1"/>
    </source>
</evidence>
<evidence type="ECO:0000313" key="2">
    <source>
        <dbReference type="Proteomes" id="UP000324091"/>
    </source>
</evidence>
<protein>
    <submittedName>
        <fullName evidence="1">Uncharacterized protein</fullName>
    </submittedName>
</protein>
<organism evidence="1 2">
    <name type="scientific">Takifugu flavidus</name>
    <name type="common">sansaifugu</name>
    <dbReference type="NCBI Taxonomy" id="433684"/>
    <lineage>
        <taxon>Eukaryota</taxon>
        <taxon>Metazoa</taxon>
        <taxon>Chordata</taxon>
        <taxon>Craniata</taxon>
        <taxon>Vertebrata</taxon>
        <taxon>Euteleostomi</taxon>
        <taxon>Actinopterygii</taxon>
        <taxon>Neopterygii</taxon>
        <taxon>Teleostei</taxon>
        <taxon>Neoteleostei</taxon>
        <taxon>Acanthomorphata</taxon>
        <taxon>Eupercaria</taxon>
        <taxon>Tetraodontiformes</taxon>
        <taxon>Tetradontoidea</taxon>
        <taxon>Tetraodontidae</taxon>
        <taxon>Takifugu</taxon>
    </lineage>
</organism>
<comment type="caution">
    <text evidence="1">The sequence shown here is derived from an EMBL/GenBank/DDBJ whole genome shotgun (WGS) entry which is preliminary data.</text>
</comment>
<dbReference type="AlphaFoldDB" id="A0A5C6PMU1"/>
<proteinExistence type="predicted"/>
<sequence length="117" mass="11872">MQSEENIKGAGPLPAHPVYPGDALRGGATCLNTLLSGAAHLACVVSHEVVLAAPGTPDTDVIRGEATGMAAMMTGNTTAQTGSYCFCSGAGINTKGKGVWVVGQAVFPQDTFSEICF</sequence>
<name>A0A5C6PMU1_9TELE</name>